<dbReference type="Proteomes" id="UP000734854">
    <property type="component" value="Unassembled WGS sequence"/>
</dbReference>
<dbReference type="AlphaFoldDB" id="A0A8J5C7Q3"/>
<gene>
    <name evidence="3" type="ORF">ZIOFF_073818</name>
</gene>
<dbReference type="GO" id="GO:0005737">
    <property type="term" value="C:cytoplasm"/>
    <property type="evidence" value="ECO:0007669"/>
    <property type="project" value="TreeGrafter"/>
</dbReference>
<dbReference type="PANTHER" id="PTHR31807:SF2">
    <property type="entry name" value="PROTEIN SNOWY COTYLEDON 3"/>
    <property type="match status" value="1"/>
</dbReference>
<feature type="region of interest" description="Disordered" evidence="2">
    <location>
        <begin position="617"/>
        <end position="681"/>
    </location>
</feature>
<feature type="region of interest" description="Disordered" evidence="2">
    <location>
        <begin position="164"/>
        <end position="222"/>
    </location>
</feature>
<dbReference type="Pfam" id="PF04484">
    <property type="entry name" value="QWRF"/>
    <property type="match status" value="2"/>
</dbReference>
<accession>A0A8J5C7Q3</accession>
<evidence type="ECO:0000313" key="3">
    <source>
        <dbReference type="EMBL" id="KAG6469120.1"/>
    </source>
</evidence>
<evidence type="ECO:0000313" key="4">
    <source>
        <dbReference type="Proteomes" id="UP000734854"/>
    </source>
</evidence>
<feature type="compositionally biased region" description="Basic and acidic residues" evidence="2">
    <location>
        <begin position="191"/>
        <end position="205"/>
    </location>
</feature>
<name>A0A8J5C7Q3_ZINOF</name>
<feature type="compositionally biased region" description="Polar residues" evidence="2">
    <location>
        <begin position="655"/>
        <end position="664"/>
    </location>
</feature>
<dbReference type="GO" id="GO:0051225">
    <property type="term" value="P:spindle assembly"/>
    <property type="evidence" value="ECO:0007669"/>
    <property type="project" value="TreeGrafter"/>
</dbReference>
<protein>
    <submittedName>
        <fullName evidence="3">Uncharacterized protein</fullName>
    </submittedName>
</protein>
<reference evidence="3 4" key="1">
    <citation type="submission" date="2020-08" db="EMBL/GenBank/DDBJ databases">
        <title>Plant Genome Project.</title>
        <authorList>
            <person name="Zhang R.-G."/>
        </authorList>
    </citation>
    <scope>NUCLEOTIDE SEQUENCE [LARGE SCALE GENOMIC DNA]</scope>
    <source>
        <tissue evidence="3">Rhizome</tissue>
    </source>
</reference>
<comment type="caution">
    <text evidence="3">The sequence shown here is derived from an EMBL/GenBank/DDBJ whole genome shotgun (WGS) entry which is preliminary data.</text>
</comment>
<dbReference type="InterPro" id="IPR007573">
    <property type="entry name" value="QWRF"/>
</dbReference>
<feature type="compositionally biased region" description="Basic and acidic residues" evidence="2">
    <location>
        <begin position="630"/>
        <end position="654"/>
    </location>
</feature>
<feature type="compositionally biased region" description="Pro residues" evidence="2">
    <location>
        <begin position="91"/>
        <end position="101"/>
    </location>
</feature>
<dbReference type="GO" id="GO:0005880">
    <property type="term" value="C:nuclear microtubule"/>
    <property type="evidence" value="ECO:0007669"/>
    <property type="project" value="TreeGrafter"/>
</dbReference>
<feature type="compositionally biased region" description="Polar residues" evidence="2">
    <location>
        <begin position="212"/>
        <end position="222"/>
    </location>
</feature>
<comment type="similarity">
    <text evidence="1">Belongs to the QWRF family.</text>
</comment>
<feature type="compositionally biased region" description="Basic and acidic residues" evidence="2">
    <location>
        <begin position="665"/>
        <end position="681"/>
    </location>
</feature>
<sequence length="681" mass="73835">MVAAAAASRNPTNPRKIGSPSPAREDLQNPYRLPLIPSEKDNAGGAVRRPRTTEISSRYLSSFSSPSASSNSSSYSATTTFSSSISRRFPSPFPSTRPSTPPALRQSGSQKRSCSADRARPSTPAGRSVPTEAEPSAAAASTLCTTTRSLSVSFQGESFFYQTSRAKAVSPSTPTPERRRPAAIGSAAARTGEHLENTRPFENHHRWPASRAQPSNPMMRSLSCSSEKKEPILATVRLLHQSMLFDSSRRASFDGGDLSASSDTDSVSSGSNSGTPEFSVLSRAKVTPRGISVPARYRQETNSRLSQYPEPCSPLPSPDSRPGAPRWGGMKKLSDSPLSSPSSISSPLRGPTRPSSPSKLAASRGMSSPLRARTNVAMCTSPITRVGNAPSIISFATEVRRAKKGENRIEEAHLLRLLDNRHLQWRCVNARANAVLLLQKLTIEKNIYDAWTTTSELRDSITTKRIKLQLLTQNLKLASILKEQLAINVAHYGGSQQELFCSLFIIGKQLSYLEEWSLIDREHSSLLSGAIEALKASTLRLPIVSGAKADILELKDAVGSAVDMMQAMGSSICSLLSKVEGTVILVSDITKLAAQERALLDRSRDFLSTAAALHAMQSERPGLQSGRPDLQSRKPAERKTRSVERKTRSAEQKTRASLQSGRPEQQSREIGRADKETDRAS</sequence>
<dbReference type="GO" id="GO:0008017">
    <property type="term" value="F:microtubule binding"/>
    <property type="evidence" value="ECO:0007669"/>
    <property type="project" value="TreeGrafter"/>
</dbReference>
<feature type="region of interest" description="Disordered" evidence="2">
    <location>
        <begin position="252"/>
        <end position="372"/>
    </location>
</feature>
<dbReference type="EMBL" id="JACMSC010000022">
    <property type="protein sequence ID" value="KAG6469120.1"/>
    <property type="molecule type" value="Genomic_DNA"/>
</dbReference>
<feature type="compositionally biased region" description="Low complexity" evidence="2">
    <location>
        <begin position="56"/>
        <end position="90"/>
    </location>
</feature>
<evidence type="ECO:0000256" key="1">
    <source>
        <dbReference type="ARBA" id="ARBA00010016"/>
    </source>
</evidence>
<feature type="region of interest" description="Disordered" evidence="2">
    <location>
        <begin position="1"/>
        <end position="141"/>
    </location>
</feature>
<dbReference type="PANTHER" id="PTHR31807">
    <property type="entry name" value="AUGMIN FAMILY MEMBER"/>
    <property type="match status" value="1"/>
</dbReference>
<organism evidence="3 4">
    <name type="scientific">Zingiber officinale</name>
    <name type="common">Ginger</name>
    <name type="synonym">Amomum zingiber</name>
    <dbReference type="NCBI Taxonomy" id="94328"/>
    <lineage>
        <taxon>Eukaryota</taxon>
        <taxon>Viridiplantae</taxon>
        <taxon>Streptophyta</taxon>
        <taxon>Embryophyta</taxon>
        <taxon>Tracheophyta</taxon>
        <taxon>Spermatophyta</taxon>
        <taxon>Magnoliopsida</taxon>
        <taxon>Liliopsida</taxon>
        <taxon>Zingiberales</taxon>
        <taxon>Zingiberaceae</taxon>
        <taxon>Zingiber</taxon>
    </lineage>
</organism>
<proteinExistence type="inferred from homology"/>
<feature type="compositionally biased region" description="Low complexity" evidence="2">
    <location>
        <begin position="335"/>
        <end position="348"/>
    </location>
</feature>
<feature type="compositionally biased region" description="Low complexity" evidence="2">
    <location>
        <begin position="130"/>
        <end position="141"/>
    </location>
</feature>
<keyword evidence="4" id="KW-1185">Reference proteome</keyword>
<feature type="compositionally biased region" description="Low complexity" evidence="2">
    <location>
        <begin position="257"/>
        <end position="273"/>
    </location>
</feature>
<evidence type="ECO:0000256" key="2">
    <source>
        <dbReference type="SAM" id="MobiDB-lite"/>
    </source>
</evidence>